<proteinExistence type="predicted"/>
<organism evidence="1">
    <name type="scientific">White spot syndrome virus</name>
    <dbReference type="NCBI Taxonomy" id="342409"/>
    <lineage>
        <taxon>Viruses</taxon>
        <taxon>Viruses incertae sedis</taxon>
        <taxon>Naldaviricetes</taxon>
        <taxon>Nimaviridae</taxon>
        <taxon>Whispovirus</taxon>
    </lineage>
</organism>
<reference evidence="1" key="2">
    <citation type="journal article" date="2018" name="Genome Announc.">
        <title>First Report of a Complete Genome Sequence of White spot syndrome virus from India.</title>
        <authorList>
            <person name="Vinaya Kumar K."/>
            <person name="Shekhar M.S."/>
            <person name="Otta S.K."/>
            <person name="Karthic K."/>
            <person name="Ashok Kumar J."/>
            <person name="Gopikrishna G."/>
            <person name="Vijayan K.K."/>
        </authorList>
    </citation>
    <scope>NUCLEOTIDE SEQUENCE</scope>
    <source>
        <strain evidence="1">IN_AP4RU</strain>
    </source>
</reference>
<reference evidence="1" key="1">
    <citation type="submission" date="2017-12" db="EMBL/GenBank/DDBJ databases">
        <authorList>
            <person name="Katneni V.K."/>
            <person name="Shekhar M.S."/>
            <person name="Otta S.K."/>
            <person name="Karthic K."/>
            <person name="Jangam A.K."/>
            <person name="Gopikrishna G."/>
            <person name="Vijayan K.K."/>
        </authorList>
    </citation>
    <scope>NUCLEOTIDE SEQUENCE [LARGE SCALE GENOMIC DNA]</scope>
    <source>
        <strain evidence="1">IN_AP4RU</strain>
    </source>
</reference>
<dbReference type="PROSITE" id="PS51257">
    <property type="entry name" value="PROKAR_LIPOPROTEIN"/>
    <property type="match status" value="1"/>
</dbReference>
<evidence type="ECO:0000313" key="1">
    <source>
        <dbReference type="EMBL" id="AUO15049.1"/>
    </source>
</evidence>
<protein>
    <submittedName>
        <fullName evidence="1">WSSV226</fullName>
    </submittedName>
</protein>
<accession>A0A2I6SBW4</accession>
<dbReference type="EMBL" id="MG702567">
    <property type="protein sequence ID" value="AUO15049.1"/>
    <property type="molecule type" value="Genomic_DNA"/>
</dbReference>
<sequence>MSHVKIKLGYYDEENATAVGVIRYGGLFYTSVGACNIPEGFSLMMLWKS</sequence>
<name>A0A2I6SBW4_9VIRU</name>
<dbReference type="Proteomes" id="UP000267352">
    <property type="component" value="Segment"/>
</dbReference>